<evidence type="ECO:0000256" key="1">
    <source>
        <dbReference type="ARBA" id="ARBA00022441"/>
    </source>
</evidence>
<dbReference type="SMART" id="SM00612">
    <property type="entry name" value="Kelch"/>
    <property type="match status" value="3"/>
</dbReference>
<dbReference type="AlphaFoldDB" id="W1P0Y0"/>
<evidence type="ECO:0000256" key="2">
    <source>
        <dbReference type="ARBA" id="ARBA00022737"/>
    </source>
</evidence>
<dbReference type="PANTHER" id="PTHR46344">
    <property type="entry name" value="OS02G0202900 PROTEIN"/>
    <property type="match status" value="1"/>
</dbReference>
<protein>
    <recommendedName>
        <fullName evidence="3">F-box domain-containing protein</fullName>
    </recommendedName>
</protein>
<keyword evidence="5" id="KW-1185">Reference proteome</keyword>
<dbReference type="InterPro" id="IPR015915">
    <property type="entry name" value="Kelch-typ_b-propeller"/>
</dbReference>
<dbReference type="Proteomes" id="UP000017836">
    <property type="component" value="Unassembled WGS sequence"/>
</dbReference>
<evidence type="ECO:0000313" key="5">
    <source>
        <dbReference type="Proteomes" id="UP000017836"/>
    </source>
</evidence>
<evidence type="ECO:0000259" key="3">
    <source>
        <dbReference type="SMART" id="SM00256"/>
    </source>
</evidence>
<dbReference type="HOGENOM" id="CLU_028510_1_1_1"/>
<dbReference type="CDD" id="cd22152">
    <property type="entry name" value="F-box_AtAFR-like"/>
    <property type="match status" value="1"/>
</dbReference>
<evidence type="ECO:0000313" key="4">
    <source>
        <dbReference type="EMBL" id="ERN01593.1"/>
    </source>
</evidence>
<sequence>MSLIEGLPDAITLECLARLPYSLYRSLCLVSRSWRDAIQSQYLFKARINANSTEDLLCVSAFQPENLWQLYDPSTDVWMTLPPHPSTIKQLKRFGTACIGGNLFIIGGGSDGVDPNTGDRDGTLATNEVWSYDPVRCHWSPCAPMLAARTMFACCSFKGRIVVAGGLNNRHKAMTSAEAYDPELDIWVPIPNLCQAHNLGCSGLVVSGKVHVMHKGTPSMEVWDGGEHGWEIANCGWPEWPAVVAGEKVYFVSHGRVEEWGDGGRAPMKVVGQGPEPRGGGFGVGFIRGKLFVVGGWNISGMRRSNMNIELLADVDMLDLGEEELAWRRVAPMTRCRGTVVGCTSLRI</sequence>
<dbReference type="Gene3D" id="1.20.1280.50">
    <property type="match status" value="1"/>
</dbReference>
<dbReference type="Pfam" id="PF00646">
    <property type="entry name" value="F-box"/>
    <property type="match status" value="1"/>
</dbReference>
<dbReference type="Gene3D" id="2.120.10.80">
    <property type="entry name" value="Kelch-type beta propeller"/>
    <property type="match status" value="1"/>
</dbReference>
<accession>W1P0Y0</accession>
<dbReference type="PANTHER" id="PTHR46344:SF21">
    <property type="entry name" value="F-BOX_KELCH-REPEAT PROTEIN SKIP30 ISOFORM X2"/>
    <property type="match status" value="1"/>
</dbReference>
<dbReference type="Pfam" id="PF01344">
    <property type="entry name" value="Kelch_1"/>
    <property type="match status" value="2"/>
</dbReference>
<organism evidence="4 5">
    <name type="scientific">Amborella trichopoda</name>
    <dbReference type="NCBI Taxonomy" id="13333"/>
    <lineage>
        <taxon>Eukaryota</taxon>
        <taxon>Viridiplantae</taxon>
        <taxon>Streptophyta</taxon>
        <taxon>Embryophyta</taxon>
        <taxon>Tracheophyta</taxon>
        <taxon>Spermatophyta</taxon>
        <taxon>Magnoliopsida</taxon>
        <taxon>Amborellales</taxon>
        <taxon>Amborellaceae</taxon>
        <taxon>Amborella</taxon>
    </lineage>
</organism>
<keyword evidence="2" id="KW-0677">Repeat</keyword>
<feature type="domain" description="F-box" evidence="3">
    <location>
        <begin position="7"/>
        <end position="47"/>
    </location>
</feature>
<dbReference type="OMA" id="DLWMTLP"/>
<dbReference type="InterPro" id="IPR036047">
    <property type="entry name" value="F-box-like_dom_sf"/>
</dbReference>
<dbReference type="SMART" id="SM00256">
    <property type="entry name" value="FBOX"/>
    <property type="match status" value="1"/>
</dbReference>
<reference evidence="5" key="1">
    <citation type="journal article" date="2013" name="Science">
        <title>The Amborella genome and the evolution of flowering plants.</title>
        <authorList>
            <consortium name="Amborella Genome Project"/>
        </authorList>
    </citation>
    <scope>NUCLEOTIDE SEQUENCE [LARGE SCALE GENOMIC DNA]</scope>
</reference>
<proteinExistence type="predicted"/>
<dbReference type="InterPro" id="IPR006652">
    <property type="entry name" value="Kelch_1"/>
</dbReference>
<gene>
    <name evidence="4" type="ORF">AMTR_s00002p00272180</name>
</gene>
<dbReference type="SUPFAM" id="SSF81383">
    <property type="entry name" value="F-box domain"/>
    <property type="match status" value="1"/>
</dbReference>
<keyword evidence="1" id="KW-0880">Kelch repeat</keyword>
<dbReference type="eggNOG" id="KOG1072">
    <property type="taxonomic scope" value="Eukaryota"/>
</dbReference>
<name>W1P0Y0_AMBTC</name>
<dbReference type="InterPro" id="IPR001810">
    <property type="entry name" value="F-box_dom"/>
</dbReference>
<dbReference type="EMBL" id="KI394767">
    <property type="protein sequence ID" value="ERN01593.1"/>
    <property type="molecule type" value="Genomic_DNA"/>
</dbReference>
<dbReference type="SUPFAM" id="SSF117281">
    <property type="entry name" value="Kelch motif"/>
    <property type="match status" value="1"/>
</dbReference>
<dbReference type="Gramene" id="ERN01593">
    <property type="protein sequence ID" value="ERN01593"/>
    <property type="gene ID" value="AMTR_s00002p00272180"/>
</dbReference>